<organism evidence="1 2">
    <name type="scientific">Desulfomonile tiedjei (strain ATCC 49306 / DSM 6799 / DCB-1)</name>
    <dbReference type="NCBI Taxonomy" id="706587"/>
    <lineage>
        <taxon>Bacteria</taxon>
        <taxon>Pseudomonadati</taxon>
        <taxon>Thermodesulfobacteriota</taxon>
        <taxon>Desulfomonilia</taxon>
        <taxon>Desulfomonilales</taxon>
        <taxon>Desulfomonilaceae</taxon>
        <taxon>Desulfomonile</taxon>
    </lineage>
</organism>
<dbReference type="AlphaFoldDB" id="I4CAV1"/>
<evidence type="ECO:0000313" key="1">
    <source>
        <dbReference type="EMBL" id="AFM26692.1"/>
    </source>
</evidence>
<dbReference type="EMBL" id="CP003360">
    <property type="protein sequence ID" value="AFM26692.1"/>
    <property type="molecule type" value="Genomic_DNA"/>
</dbReference>
<evidence type="ECO:0000313" key="2">
    <source>
        <dbReference type="Proteomes" id="UP000006055"/>
    </source>
</evidence>
<dbReference type="HOGENOM" id="CLU_2507298_0_0_7"/>
<proteinExistence type="predicted"/>
<accession>I4CAV1</accession>
<keyword evidence="2" id="KW-1185">Reference proteome</keyword>
<dbReference type="KEGG" id="dti:Desti_4053"/>
<gene>
    <name evidence="1" type="ordered locus">Desti_4053</name>
</gene>
<protein>
    <submittedName>
        <fullName evidence="1">Uncharacterized protein</fullName>
    </submittedName>
</protein>
<sequence>MPRSVAKFYGWGNLSDPAAMLAADLALVENDGSINGKMDEPSSVHGLNIFLLLPLNAVSHPSRAEMTLRDWPVMGCRVTNEAPDA</sequence>
<dbReference type="RefSeq" id="WP_014811818.1">
    <property type="nucleotide sequence ID" value="NC_018025.1"/>
</dbReference>
<name>I4CAV1_DESTA</name>
<reference evidence="2" key="1">
    <citation type="submission" date="2012-06" db="EMBL/GenBank/DDBJ databases">
        <title>Complete sequence of chromosome of Desulfomonile tiedjei DSM 6799.</title>
        <authorList>
            <person name="Lucas S."/>
            <person name="Copeland A."/>
            <person name="Lapidus A."/>
            <person name="Glavina del Rio T."/>
            <person name="Dalin E."/>
            <person name="Tice H."/>
            <person name="Bruce D."/>
            <person name="Goodwin L."/>
            <person name="Pitluck S."/>
            <person name="Peters L."/>
            <person name="Ovchinnikova G."/>
            <person name="Zeytun A."/>
            <person name="Lu M."/>
            <person name="Kyrpides N."/>
            <person name="Mavromatis K."/>
            <person name="Ivanova N."/>
            <person name="Brettin T."/>
            <person name="Detter J.C."/>
            <person name="Han C."/>
            <person name="Larimer F."/>
            <person name="Land M."/>
            <person name="Hauser L."/>
            <person name="Markowitz V."/>
            <person name="Cheng J.-F."/>
            <person name="Hugenholtz P."/>
            <person name="Woyke T."/>
            <person name="Wu D."/>
            <person name="Spring S."/>
            <person name="Schroeder M."/>
            <person name="Brambilla E."/>
            <person name="Klenk H.-P."/>
            <person name="Eisen J.A."/>
        </authorList>
    </citation>
    <scope>NUCLEOTIDE SEQUENCE [LARGE SCALE GENOMIC DNA]</scope>
    <source>
        <strain evidence="2">ATCC 49306 / DSM 6799 / DCB-1</strain>
    </source>
</reference>
<dbReference type="Proteomes" id="UP000006055">
    <property type="component" value="Chromosome"/>
</dbReference>